<feature type="compositionally biased region" description="Low complexity" evidence="1">
    <location>
        <begin position="382"/>
        <end position="398"/>
    </location>
</feature>
<evidence type="ECO:0000259" key="2">
    <source>
        <dbReference type="Pfam" id="PF17182"/>
    </source>
</evidence>
<dbReference type="SUPFAM" id="SSF52266">
    <property type="entry name" value="SGNH hydrolase"/>
    <property type="match status" value="1"/>
</dbReference>
<feature type="region of interest" description="Disordered" evidence="1">
    <location>
        <begin position="1"/>
        <end position="96"/>
    </location>
</feature>
<feature type="compositionally biased region" description="Low complexity" evidence="1">
    <location>
        <begin position="54"/>
        <end position="63"/>
    </location>
</feature>
<feature type="domain" description="OSK" evidence="2">
    <location>
        <begin position="555"/>
        <end position="688"/>
    </location>
</feature>
<dbReference type="Pfam" id="PF17182">
    <property type="entry name" value="OSK"/>
    <property type="match status" value="1"/>
</dbReference>
<reference evidence="4" key="1">
    <citation type="submission" date="2025-08" db="UniProtKB">
        <authorList>
            <consortium name="RefSeq"/>
        </authorList>
    </citation>
    <scope>IDENTIFICATION</scope>
    <source>
        <tissue evidence="4">Total insect</tissue>
    </source>
</reference>
<feature type="region of interest" description="Disordered" evidence="1">
    <location>
        <begin position="115"/>
        <end position="334"/>
    </location>
</feature>
<feature type="compositionally biased region" description="Basic and acidic residues" evidence="1">
    <location>
        <begin position="231"/>
        <end position="244"/>
    </location>
</feature>
<gene>
    <name evidence="4" type="primary">LOC117645190</name>
</gene>
<dbReference type="InParanoid" id="A0A6P8YME0"/>
<keyword evidence="3" id="KW-1185">Reference proteome</keyword>
<feature type="compositionally biased region" description="Polar residues" evidence="1">
    <location>
        <begin position="257"/>
        <end position="295"/>
    </location>
</feature>
<sequence length="818" mass="92250">MEQHAVSAANASPPARGTRGKSPRLTPNRIFSSHLDSIIKSKEKERDVQSQRRAAPAATAAEVNAEEETDSCDPAYSDLHLQERQEPYGAESEDVSFGSVKEEIRIQVTTEVHMIPLPGEELQLNNSTQDEDVDSIANEDQDDVPLPEQSPQASHQKNAMEELEGENAAPQRKSSKSKKHKKRKVSAQRNETPSREVKTHSRKSRKSKRSAHKEENDSPDRNPSPTKRHSRHEDYDQTDDDVKGKIRIKLRGEGSFQHLNKSVPLSQHETDSSSTPQSLRGTSKDSLNQSWSAETPRSRHEKRGRSSHKRHNSPLPVYSSSENSTPVKTEDIKYPPQQLKNLNHLARMSASEIYVDVAVSSASDDEIFENEIFTIRHHSSETESPSEMSSRSGSGCSKPSAAPDFIPFCAPRPAYVPMRQEMYHPPAMTGSPYAPNWQSPQQYPASPAPAMLQGVFQWQDNFDGDAIASLVRYPPPPHPQRPLLGDLPLTPPGTVDYPIKRRSLPPSQEYSIPPANRYSLPHQWLQPQSSAELLPAAPVVDKRFTCLQALHNPPRPSIFGYQLIGDSMLLRFSQQILGQPPILSESIRFLGYCVSGQRIGDLLKRLKSGFYHIGSKVVLMIGTNDLVKNCQAEQMIHELRRVLDYLCTKAEKIVVLTLPPVPLQEHYTHHWTRLNKYNDFIRTLNNAEMGISVFDISPQYLLSKEELEEEELLAEFHSDSPFCRGCLTCTEEVDGFSDSTWSDEDDTLETDLLTSVLISTSPPHISHLDICRLYCDKRISKCRMDCFELKFESSNRKDLIHLNRKGLLLVKDELYKLS</sequence>
<dbReference type="AlphaFoldDB" id="A0A6P8YME0"/>
<dbReference type="RefSeq" id="XP_034241103.1">
    <property type="nucleotide sequence ID" value="XM_034385212.1"/>
</dbReference>
<feature type="compositionally biased region" description="Basic residues" evidence="1">
    <location>
        <begin position="173"/>
        <end position="186"/>
    </location>
</feature>
<feature type="region of interest" description="Disordered" evidence="1">
    <location>
        <begin position="376"/>
        <end position="398"/>
    </location>
</feature>
<evidence type="ECO:0000256" key="1">
    <source>
        <dbReference type="SAM" id="MobiDB-lite"/>
    </source>
</evidence>
<dbReference type="Gene3D" id="3.40.50.1110">
    <property type="entry name" value="SGNH hydrolase"/>
    <property type="match status" value="1"/>
</dbReference>
<feature type="compositionally biased region" description="Basic residues" evidence="1">
    <location>
        <begin position="299"/>
        <end position="312"/>
    </location>
</feature>
<accession>A0A6P8YME0</accession>
<dbReference type="Proteomes" id="UP000515158">
    <property type="component" value="Unplaced"/>
</dbReference>
<dbReference type="InterPro" id="IPR033447">
    <property type="entry name" value="OSK"/>
</dbReference>
<dbReference type="GeneID" id="117645190"/>
<proteinExistence type="predicted"/>
<dbReference type="InterPro" id="IPR036514">
    <property type="entry name" value="SGNH_hydro_sf"/>
</dbReference>
<dbReference type="OrthoDB" id="10034606at2759"/>
<feature type="compositionally biased region" description="Acidic residues" evidence="1">
    <location>
        <begin position="129"/>
        <end position="145"/>
    </location>
</feature>
<evidence type="ECO:0000313" key="3">
    <source>
        <dbReference type="Proteomes" id="UP000515158"/>
    </source>
</evidence>
<feature type="compositionally biased region" description="Basic and acidic residues" evidence="1">
    <location>
        <begin position="37"/>
        <end position="50"/>
    </location>
</feature>
<evidence type="ECO:0000313" key="4">
    <source>
        <dbReference type="RefSeq" id="XP_034241103.1"/>
    </source>
</evidence>
<dbReference type="KEGG" id="tpal:117645190"/>
<protein>
    <submittedName>
        <fullName evidence="4">Uncharacterized protein LOC117645190 isoform X1</fullName>
    </submittedName>
</protein>
<name>A0A6P8YME0_THRPL</name>
<feature type="compositionally biased region" description="Basic residues" evidence="1">
    <location>
        <begin position="200"/>
        <end position="211"/>
    </location>
</feature>
<feature type="compositionally biased region" description="Polar residues" evidence="1">
    <location>
        <begin position="318"/>
        <end position="327"/>
    </location>
</feature>
<organism evidence="4">
    <name type="scientific">Thrips palmi</name>
    <name type="common">Melon thrips</name>
    <dbReference type="NCBI Taxonomy" id="161013"/>
    <lineage>
        <taxon>Eukaryota</taxon>
        <taxon>Metazoa</taxon>
        <taxon>Ecdysozoa</taxon>
        <taxon>Arthropoda</taxon>
        <taxon>Hexapoda</taxon>
        <taxon>Insecta</taxon>
        <taxon>Pterygota</taxon>
        <taxon>Neoptera</taxon>
        <taxon>Paraneoptera</taxon>
        <taxon>Thysanoptera</taxon>
        <taxon>Terebrantia</taxon>
        <taxon>Thripoidea</taxon>
        <taxon>Thripidae</taxon>
        <taxon>Thrips</taxon>
    </lineage>
</organism>